<feature type="transmembrane region" description="Helical" evidence="6">
    <location>
        <begin position="111"/>
        <end position="131"/>
    </location>
</feature>
<keyword evidence="4 6" id="KW-1133">Transmembrane helix</keyword>
<keyword evidence="2" id="KW-0813">Transport</keyword>
<evidence type="ECO:0000256" key="4">
    <source>
        <dbReference type="ARBA" id="ARBA00022989"/>
    </source>
</evidence>
<keyword evidence="8" id="KW-1185">Reference proteome</keyword>
<evidence type="ECO:0000256" key="5">
    <source>
        <dbReference type="ARBA" id="ARBA00023136"/>
    </source>
</evidence>
<evidence type="ECO:0000256" key="2">
    <source>
        <dbReference type="ARBA" id="ARBA00022448"/>
    </source>
</evidence>
<keyword evidence="3 6" id="KW-0812">Transmembrane</keyword>
<dbReference type="RefSeq" id="XP_039128212.1">
    <property type="nucleotide sequence ID" value="XM_039272278.1"/>
</dbReference>
<dbReference type="InterPro" id="IPR036259">
    <property type="entry name" value="MFS_trans_sf"/>
</dbReference>
<dbReference type="SUPFAM" id="SSF103473">
    <property type="entry name" value="MFS general substrate transporter"/>
    <property type="match status" value="1"/>
</dbReference>
<feature type="transmembrane region" description="Helical" evidence="6">
    <location>
        <begin position="462"/>
        <end position="480"/>
    </location>
</feature>
<dbReference type="GO" id="GO:0016020">
    <property type="term" value="C:membrane"/>
    <property type="evidence" value="ECO:0007669"/>
    <property type="project" value="UniProtKB-SubCell"/>
</dbReference>
<feature type="transmembrane region" description="Helical" evidence="6">
    <location>
        <begin position="168"/>
        <end position="191"/>
    </location>
</feature>
<feature type="transmembrane region" description="Helical" evidence="6">
    <location>
        <begin position="387"/>
        <end position="410"/>
    </location>
</feature>
<organism evidence="8 9">
    <name type="scientific">Dioscorea cayennensis subsp. rotundata</name>
    <name type="common">White Guinea yam</name>
    <name type="synonym">Dioscorea rotundata</name>
    <dbReference type="NCBI Taxonomy" id="55577"/>
    <lineage>
        <taxon>Eukaryota</taxon>
        <taxon>Viridiplantae</taxon>
        <taxon>Streptophyta</taxon>
        <taxon>Embryophyta</taxon>
        <taxon>Tracheophyta</taxon>
        <taxon>Spermatophyta</taxon>
        <taxon>Magnoliopsida</taxon>
        <taxon>Liliopsida</taxon>
        <taxon>Dioscoreales</taxon>
        <taxon>Dioscoreaceae</taxon>
        <taxon>Dioscorea</taxon>
    </lineage>
</organism>
<accession>A0AB40BLH6</accession>
<dbReference type="InterPro" id="IPR011701">
    <property type="entry name" value="MFS"/>
</dbReference>
<feature type="transmembrane region" description="Helical" evidence="6">
    <location>
        <begin position="362"/>
        <end position="381"/>
    </location>
</feature>
<dbReference type="InterPro" id="IPR020846">
    <property type="entry name" value="MFS_dom"/>
</dbReference>
<evidence type="ECO:0000256" key="6">
    <source>
        <dbReference type="SAM" id="Phobius"/>
    </source>
</evidence>
<sequence>MAGDQTVALLKKKTKVYVHGCPGCEQDRMKRDYKGLPYKAFFFVFVATLCSSLPVQSLFPFLYFMIRDLNVAKRVEDIGFYAGFVGSAFMVGRMLTAVFWGVVADRYGRKLVIMFSIASAIVFNTLFGLSATYWMAFVTRFLLGATNGLLAPLKAFATEVCREEHQNLALSLFTTTRGIALVIGPAIGGFLAQPADKFPTIFSKDSIWGRFPYFLPCLCISLISLVSFIICLWLPETLHKHGNNDEEDRTTETQCISQIDPEVKENGDNPEKTYLPESENLFKNWPLMSSIMAFCVFSLVEMAFAEIFTLFAVSDKKFGGLSMSSQDVGEVLSITGFSLMVYQLFVYPFITRLSSPLVSARVAAIITIPLVTTFPFMTYLSGFVLSFVVTCASVLRNVFSVTFITCLNILQNNAVAQHQRGTANGISVTAMSFFKAIAPAVGGIVFSWAQKRQHAAFLPGDHMVFFAINVVNLIGIFMIFKPFLALPTVKYVT</sequence>
<evidence type="ECO:0000313" key="9">
    <source>
        <dbReference type="RefSeq" id="XP_039128212.1"/>
    </source>
</evidence>
<dbReference type="PROSITE" id="PS50850">
    <property type="entry name" value="MFS"/>
    <property type="match status" value="1"/>
</dbReference>
<dbReference type="PANTHER" id="PTHR23504:SF15">
    <property type="entry name" value="MAJOR FACILITATOR SUPERFAMILY (MFS) PROFILE DOMAIN-CONTAINING PROTEIN"/>
    <property type="match status" value="1"/>
</dbReference>
<feature type="transmembrane region" description="Helical" evidence="6">
    <location>
        <begin position="137"/>
        <end position="156"/>
    </location>
</feature>
<feature type="transmembrane region" description="Helical" evidence="6">
    <location>
        <begin position="40"/>
        <end position="66"/>
    </location>
</feature>
<feature type="transmembrane region" description="Helical" evidence="6">
    <location>
        <begin position="422"/>
        <end position="450"/>
    </location>
</feature>
<dbReference type="Gene3D" id="1.20.1250.20">
    <property type="entry name" value="MFS general substrate transporter like domains"/>
    <property type="match status" value="1"/>
</dbReference>
<feature type="transmembrane region" description="Helical" evidence="6">
    <location>
        <begin position="291"/>
        <end position="311"/>
    </location>
</feature>
<dbReference type="CDD" id="cd17330">
    <property type="entry name" value="MFS_SLC46_TetA_like"/>
    <property type="match status" value="1"/>
</dbReference>
<feature type="transmembrane region" description="Helical" evidence="6">
    <location>
        <begin position="331"/>
        <end position="350"/>
    </location>
</feature>
<feature type="domain" description="Major facilitator superfamily (MFS) profile" evidence="7">
    <location>
        <begin position="40"/>
        <end position="487"/>
    </location>
</feature>
<evidence type="ECO:0000256" key="1">
    <source>
        <dbReference type="ARBA" id="ARBA00004141"/>
    </source>
</evidence>
<evidence type="ECO:0000259" key="7">
    <source>
        <dbReference type="PROSITE" id="PS50850"/>
    </source>
</evidence>
<evidence type="ECO:0000256" key="3">
    <source>
        <dbReference type="ARBA" id="ARBA00022692"/>
    </source>
</evidence>
<gene>
    <name evidence="9" type="primary">LOC120264463</name>
</gene>
<feature type="transmembrane region" description="Helical" evidence="6">
    <location>
        <begin position="78"/>
        <end position="104"/>
    </location>
</feature>
<dbReference type="GO" id="GO:0022857">
    <property type="term" value="F:transmembrane transporter activity"/>
    <property type="evidence" value="ECO:0007669"/>
    <property type="project" value="InterPro"/>
</dbReference>
<dbReference type="PANTHER" id="PTHR23504">
    <property type="entry name" value="MAJOR FACILITATOR SUPERFAMILY DOMAIN-CONTAINING PROTEIN 10"/>
    <property type="match status" value="1"/>
</dbReference>
<reference evidence="9" key="1">
    <citation type="submission" date="2025-08" db="UniProtKB">
        <authorList>
            <consortium name="RefSeq"/>
        </authorList>
    </citation>
    <scope>IDENTIFICATION</scope>
</reference>
<evidence type="ECO:0000313" key="8">
    <source>
        <dbReference type="Proteomes" id="UP001515500"/>
    </source>
</evidence>
<comment type="subcellular location">
    <subcellularLocation>
        <location evidence="1">Membrane</location>
        <topology evidence="1">Multi-pass membrane protein</topology>
    </subcellularLocation>
</comment>
<feature type="transmembrane region" description="Helical" evidence="6">
    <location>
        <begin position="211"/>
        <end position="234"/>
    </location>
</feature>
<dbReference type="Proteomes" id="UP001515500">
    <property type="component" value="Chromosome 7"/>
</dbReference>
<keyword evidence="5 6" id="KW-0472">Membrane</keyword>
<dbReference type="AlphaFoldDB" id="A0AB40BLH6"/>
<proteinExistence type="predicted"/>
<dbReference type="GeneID" id="120264463"/>
<name>A0AB40BLH6_DIOCR</name>
<protein>
    <submittedName>
        <fullName evidence="9">LOW QUALITY PROTEIN: protein ZINC INDUCED FACILITATOR-LIKE 1-like</fullName>
    </submittedName>
</protein>
<dbReference type="Pfam" id="PF07690">
    <property type="entry name" value="MFS_1"/>
    <property type="match status" value="1"/>
</dbReference>